<evidence type="ECO:0000256" key="5">
    <source>
        <dbReference type="ARBA" id="ARBA00013078"/>
    </source>
</evidence>
<dbReference type="Gene3D" id="1.10.150.240">
    <property type="entry name" value="Putative phosphatase, domain 2"/>
    <property type="match status" value="1"/>
</dbReference>
<dbReference type="EMBL" id="JAQBIE010000017">
    <property type="protein sequence ID" value="MDB6178566.1"/>
    <property type="molecule type" value="Genomic_DNA"/>
</dbReference>
<dbReference type="InterPro" id="IPR050155">
    <property type="entry name" value="HAD-like_hydrolase_sf"/>
</dbReference>
<protein>
    <recommendedName>
        <fullName evidence="5">phosphoglycolate phosphatase</fullName>
        <ecNumber evidence="5">3.1.3.18</ecNumber>
    </recommendedName>
</protein>
<dbReference type="Proteomes" id="UP001165641">
    <property type="component" value="Unassembled WGS sequence"/>
</dbReference>
<comment type="similarity">
    <text evidence="4">Belongs to the HAD-like hydrolase superfamily. CbbY/CbbZ/Gph/YieH family.</text>
</comment>
<organism evidence="10 11">
    <name type="scientific">Paracoccus onchidii</name>
    <dbReference type="NCBI Taxonomy" id="3017813"/>
    <lineage>
        <taxon>Bacteria</taxon>
        <taxon>Pseudomonadati</taxon>
        <taxon>Pseudomonadota</taxon>
        <taxon>Alphaproteobacteria</taxon>
        <taxon>Rhodobacterales</taxon>
        <taxon>Paracoccaceae</taxon>
        <taxon>Paracoccus</taxon>
    </lineage>
</organism>
<evidence type="ECO:0000256" key="1">
    <source>
        <dbReference type="ARBA" id="ARBA00000830"/>
    </source>
</evidence>
<name>A0ABT4ZGX7_9RHOB</name>
<dbReference type="PANTHER" id="PTHR43434:SF1">
    <property type="entry name" value="PHOSPHOGLYCOLATE PHOSPHATASE"/>
    <property type="match status" value="1"/>
</dbReference>
<accession>A0ABT4ZGX7</accession>
<keyword evidence="8" id="KW-0460">Magnesium</keyword>
<evidence type="ECO:0000313" key="10">
    <source>
        <dbReference type="EMBL" id="MDB6178566.1"/>
    </source>
</evidence>
<dbReference type="Pfam" id="PF13419">
    <property type="entry name" value="HAD_2"/>
    <property type="match status" value="1"/>
</dbReference>
<keyword evidence="6" id="KW-0479">Metal-binding</keyword>
<comment type="cofactor">
    <cofactor evidence="2">
        <name>Mg(2+)</name>
        <dbReference type="ChEBI" id="CHEBI:18420"/>
    </cofactor>
</comment>
<dbReference type="InterPro" id="IPR023214">
    <property type="entry name" value="HAD_sf"/>
</dbReference>
<evidence type="ECO:0000313" key="11">
    <source>
        <dbReference type="Proteomes" id="UP001165641"/>
    </source>
</evidence>
<keyword evidence="7 10" id="KW-0378">Hydrolase</keyword>
<dbReference type="GO" id="GO:0008967">
    <property type="term" value="F:phosphoglycolate phosphatase activity"/>
    <property type="evidence" value="ECO:0007669"/>
    <property type="project" value="UniProtKB-EC"/>
</dbReference>
<keyword evidence="9" id="KW-0119">Carbohydrate metabolism</keyword>
<dbReference type="EC" id="3.1.3.18" evidence="5"/>
<dbReference type="SUPFAM" id="SSF56784">
    <property type="entry name" value="HAD-like"/>
    <property type="match status" value="1"/>
</dbReference>
<evidence type="ECO:0000256" key="7">
    <source>
        <dbReference type="ARBA" id="ARBA00022801"/>
    </source>
</evidence>
<gene>
    <name evidence="10" type="primary">gph</name>
    <name evidence="10" type="ORF">PAF17_13775</name>
</gene>
<dbReference type="SFLD" id="SFLDS00003">
    <property type="entry name" value="Haloacid_Dehalogenase"/>
    <property type="match status" value="1"/>
</dbReference>
<dbReference type="RefSeq" id="WP_271889680.1">
    <property type="nucleotide sequence ID" value="NZ_JAQBIE010000017.1"/>
</dbReference>
<dbReference type="PANTHER" id="PTHR43434">
    <property type="entry name" value="PHOSPHOGLYCOLATE PHOSPHATASE"/>
    <property type="match status" value="1"/>
</dbReference>
<comment type="pathway">
    <text evidence="3">Organic acid metabolism; glycolate biosynthesis; glycolate from 2-phosphoglycolate: step 1/1.</text>
</comment>
<dbReference type="InterPro" id="IPR041492">
    <property type="entry name" value="HAD_2"/>
</dbReference>
<dbReference type="NCBIfam" id="TIGR01549">
    <property type="entry name" value="HAD-SF-IA-v1"/>
    <property type="match status" value="1"/>
</dbReference>
<comment type="caution">
    <text evidence="10">The sequence shown here is derived from an EMBL/GenBank/DDBJ whole genome shotgun (WGS) entry which is preliminary data.</text>
</comment>
<evidence type="ECO:0000256" key="2">
    <source>
        <dbReference type="ARBA" id="ARBA00001946"/>
    </source>
</evidence>
<dbReference type="InterPro" id="IPR006439">
    <property type="entry name" value="HAD-SF_hydro_IA"/>
</dbReference>
<evidence type="ECO:0000256" key="3">
    <source>
        <dbReference type="ARBA" id="ARBA00004818"/>
    </source>
</evidence>
<dbReference type="Gene3D" id="3.40.50.1000">
    <property type="entry name" value="HAD superfamily/HAD-like"/>
    <property type="match status" value="1"/>
</dbReference>
<proteinExistence type="inferred from homology"/>
<comment type="catalytic activity">
    <reaction evidence="1">
        <text>2-phosphoglycolate + H2O = glycolate + phosphate</text>
        <dbReference type="Rhea" id="RHEA:14369"/>
        <dbReference type="ChEBI" id="CHEBI:15377"/>
        <dbReference type="ChEBI" id="CHEBI:29805"/>
        <dbReference type="ChEBI" id="CHEBI:43474"/>
        <dbReference type="ChEBI" id="CHEBI:58033"/>
        <dbReference type="EC" id="3.1.3.18"/>
    </reaction>
</comment>
<evidence type="ECO:0000256" key="6">
    <source>
        <dbReference type="ARBA" id="ARBA00022723"/>
    </source>
</evidence>
<dbReference type="InterPro" id="IPR037512">
    <property type="entry name" value="PGPase_prok"/>
</dbReference>
<reference evidence="10" key="1">
    <citation type="submission" date="2022-12" db="EMBL/GenBank/DDBJ databases">
        <title>Paracoccus onchidii sp. nov., isolated from a marine invertebrate from the South China Sea.</title>
        <authorList>
            <person name="Xu S."/>
            <person name="Liu Z."/>
            <person name="Xu Y."/>
        </authorList>
    </citation>
    <scope>NUCLEOTIDE SEQUENCE</scope>
    <source>
        <strain evidence="10">Z330</strain>
    </source>
</reference>
<dbReference type="SFLD" id="SFLDG01129">
    <property type="entry name" value="C1.5:_HAD__Beta-PGM__Phosphata"/>
    <property type="match status" value="1"/>
</dbReference>
<dbReference type="InterPro" id="IPR023198">
    <property type="entry name" value="PGP-like_dom2"/>
</dbReference>
<dbReference type="InterPro" id="IPR036412">
    <property type="entry name" value="HAD-like_sf"/>
</dbReference>
<evidence type="ECO:0000256" key="8">
    <source>
        <dbReference type="ARBA" id="ARBA00022842"/>
    </source>
</evidence>
<sequence length="224" mass="24086">MSVCFAPCPVVFDLDGTLIDSAPDIHACVNAALNRYGYSPLELNQVRGFIGGGVGVLWDRIAAACDIDTTTKTAMLSAFMTRYENATELTILFDDVAKVLGTLADRGHPLGICTNKPLAPTKAVLRHFNLGNLFQTIVAGDTQPEKKPNPTPLRIALVNLGADPSQPNGVFVGDSEYDANCAAAIGVPFLLYSEGYRHTPIDRLPHRASFDRFVQLPALVEAEA</sequence>
<evidence type="ECO:0000256" key="9">
    <source>
        <dbReference type="ARBA" id="ARBA00023277"/>
    </source>
</evidence>
<evidence type="ECO:0000256" key="4">
    <source>
        <dbReference type="ARBA" id="ARBA00006171"/>
    </source>
</evidence>
<keyword evidence="11" id="KW-1185">Reference proteome</keyword>
<dbReference type="NCBIfam" id="TIGR01449">
    <property type="entry name" value="PGP_bact"/>
    <property type="match status" value="1"/>
</dbReference>